<accession>A0A917DVH6</accession>
<reference evidence="1" key="1">
    <citation type="journal article" date="2014" name="Int. J. Syst. Evol. Microbiol.">
        <title>Complete genome sequence of Corynebacterium casei LMG S-19264T (=DSM 44701T), isolated from a smear-ripened cheese.</title>
        <authorList>
            <consortium name="US DOE Joint Genome Institute (JGI-PGF)"/>
            <person name="Walter F."/>
            <person name="Albersmeier A."/>
            <person name="Kalinowski J."/>
            <person name="Ruckert C."/>
        </authorList>
    </citation>
    <scope>NUCLEOTIDE SEQUENCE</scope>
    <source>
        <strain evidence="1">CGMCC 1.15178</strain>
    </source>
</reference>
<proteinExistence type="predicted"/>
<dbReference type="RefSeq" id="WP_188992892.1">
    <property type="nucleotide sequence ID" value="NZ_BMHP01000002.1"/>
</dbReference>
<name>A0A917DVH6_9BACL</name>
<organism evidence="1 2">
    <name type="scientific">Paenibacillus nasutitermitis</name>
    <dbReference type="NCBI Taxonomy" id="1652958"/>
    <lineage>
        <taxon>Bacteria</taxon>
        <taxon>Bacillati</taxon>
        <taxon>Bacillota</taxon>
        <taxon>Bacilli</taxon>
        <taxon>Bacillales</taxon>
        <taxon>Paenibacillaceae</taxon>
        <taxon>Paenibacillus</taxon>
    </lineage>
</organism>
<dbReference type="EMBL" id="BMHP01000002">
    <property type="protein sequence ID" value="GGD71368.1"/>
    <property type="molecule type" value="Genomic_DNA"/>
</dbReference>
<comment type="caution">
    <text evidence="1">The sequence shown here is derived from an EMBL/GenBank/DDBJ whole genome shotgun (WGS) entry which is preliminary data.</text>
</comment>
<dbReference type="Pfam" id="PF14006">
    <property type="entry name" value="YqzL"/>
    <property type="match status" value="1"/>
</dbReference>
<evidence type="ECO:0008006" key="3">
    <source>
        <dbReference type="Google" id="ProtNLM"/>
    </source>
</evidence>
<keyword evidence="2" id="KW-1185">Reference proteome</keyword>
<gene>
    <name evidence="1" type="ORF">GCM10010911_31600</name>
</gene>
<dbReference type="AlphaFoldDB" id="A0A917DVH6"/>
<evidence type="ECO:0000313" key="2">
    <source>
        <dbReference type="Proteomes" id="UP000612456"/>
    </source>
</evidence>
<dbReference type="Proteomes" id="UP000612456">
    <property type="component" value="Unassembled WGS sequence"/>
</dbReference>
<sequence>MRDFSWKYFALTGDVDAFLLYKDVDQLGEADIAAANEETQLASELEDASSI</sequence>
<protein>
    <recommendedName>
        <fullName evidence="3">YqzL-like protein</fullName>
    </recommendedName>
</protein>
<dbReference type="InterPro" id="IPR025617">
    <property type="entry name" value="YqzL"/>
</dbReference>
<reference evidence="1" key="2">
    <citation type="submission" date="2020-09" db="EMBL/GenBank/DDBJ databases">
        <authorList>
            <person name="Sun Q."/>
            <person name="Zhou Y."/>
        </authorList>
    </citation>
    <scope>NUCLEOTIDE SEQUENCE</scope>
    <source>
        <strain evidence="1">CGMCC 1.15178</strain>
    </source>
</reference>
<evidence type="ECO:0000313" key="1">
    <source>
        <dbReference type="EMBL" id="GGD71368.1"/>
    </source>
</evidence>